<protein>
    <submittedName>
        <fullName evidence="2">Uncharacterized protein</fullName>
    </submittedName>
</protein>
<feature type="compositionally biased region" description="Basic residues" evidence="1">
    <location>
        <begin position="53"/>
        <end position="71"/>
    </location>
</feature>
<name>A0ABP9IXR1_9ACTN</name>
<evidence type="ECO:0000313" key="3">
    <source>
        <dbReference type="Proteomes" id="UP001501759"/>
    </source>
</evidence>
<dbReference type="Proteomes" id="UP001501759">
    <property type="component" value="Unassembled WGS sequence"/>
</dbReference>
<sequence length="85" mass="9087">MVALLDRLAEHVARDPAQPAPEDAVRELSAHRGHSSGLPNYGRPRAVFGKAGARGHRTASPRRTPRAAGRRRVPDPRGADGDVPP</sequence>
<evidence type="ECO:0000256" key="1">
    <source>
        <dbReference type="SAM" id="MobiDB-lite"/>
    </source>
</evidence>
<feature type="region of interest" description="Disordered" evidence="1">
    <location>
        <begin position="12"/>
        <end position="85"/>
    </location>
</feature>
<proteinExistence type="predicted"/>
<feature type="compositionally biased region" description="Basic and acidic residues" evidence="1">
    <location>
        <begin position="72"/>
        <end position="85"/>
    </location>
</feature>
<keyword evidence="3" id="KW-1185">Reference proteome</keyword>
<accession>A0ABP9IXR1</accession>
<gene>
    <name evidence="2" type="ORF">GCM10023335_35310</name>
</gene>
<evidence type="ECO:0000313" key="2">
    <source>
        <dbReference type="EMBL" id="GAA5012913.1"/>
    </source>
</evidence>
<dbReference type="EMBL" id="BAABKB010000010">
    <property type="protein sequence ID" value="GAA5012913.1"/>
    <property type="molecule type" value="Genomic_DNA"/>
</dbReference>
<organism evidence="2 3">
    <name type="scientific">Streptomyces siamensis</name>
    <dbReference type="NCBI Taxonomy" id="1274986"/>
    <lineage>
        <taxon>Bacteria</taxon>
        <taxon>Bacillati</taxon>
        <taxon>Actinomycetota</taxon>
        <taxon>Actinomycetes</taxon>
        <taxon>Kitasatosporales</taxon>
        <taxon>Streptomycetaceae</taxon>
        <taxon>Streptomyces</taxon>
    </lineage>
</organism>
<comment type="caution">
    <text evidence="2">The sequence shown here is derived from an EMBL/GenBank/DDBJ whole genome shotgun (WGS) entry which is preliminary data.</text>
</comment>
<reference evidence="3" key="1">
    <citation type="journal article" date="2019" name="Int. J. Syst. Evol. Microbiol.">
        <title>The Global Catalogue of Microorganisms (GCM) 10K type strain sequencing project: providing services to taxonomists for standard genome sequencing and annotation.</title>
        <authorList>
            <consortium name="The Broad Institute Genomics Platform"/>
            <consortium name="The Broad Institute Genome Sequencing Center for Infectious Disease"/>
            <person name="Wu L."/>
            <person name="Ma J."/>
        </authorList>
    </citation>
    <scope>NUCLEOTIDE SEQUENCE [LARGE SCALE GENOMIC DNA]</scope>
    <source>
        <strain evidence="3">JCM 18409</strain>
    </source>
</reference>